<dbReference type="AlphaFoldDB" id="A0AAN9I3C8"/>
<name>A0AAN9I3C8_CROPI</name>
<comment type="caution">
    <text evidence="5">The sequence shown here is derived from an EMBL/GenBank/DDBJ whole genome shotgun (WGS) entry which is preliminary data.</text>
</comment>
<dbReference type="SUPFAM" id="SSF55060">
    <property type="entry name" value="GHMP Kinase, C-terminal domain"/>
    <property type="match status" value="1"/>
</dbReference>
<dbReference type="Pfam" id="PF08544">
    <property type="entry name" value="GHMP_kinases_C"/>
    <property type="match status" value="1"/>
</dbReference>
<evidence type="ECO:0000259" key="3">
    <source>
        <dbReference type="Pfam" id="PF00288"/>
    </source>
</evidence>
<evidence type="ECO:0000256" key="1">
    <source>
        <dbReference type="ARBA" id="ARBA00022741"/>
    </source>
</evidence>
<dbReference type="PRINTS" id="PR00959">
    <property type="entry name" value="MEVGALKINASE"/>
</dbReference>
<dbReference type="GO" id="GO:0005524">
    <property type="term" value="F:ATP binding"/>
    <property type="evidence" value="ECO:0007669"/>
    <property type="project" value="UniProtKB-KW"/>
</dbReference>
<feature type="domain" description="GHMP kinase C-terminal" evidence="4">
    <location>
        <begin position="262"/>
        <end position="332"/>
    </location>
</feature>
<sequence length="366" mass="40688">MEIERSEAMESESEMISHKAYARIGLLGNPSDVYYGNTISLSLANFFAIVKLSPSDDLFIQPHPVHDFVHFSSLSHLVGRVNSEGYYGGVRLLMAICKVFFNYCKDNSIHLHHRNFTLSYDTNIPRQTGLSGSSAIVCAALNCFLDFYKVRDQIKVEVRPNLILAAEKELGIVAGLQDRVAQVYGGIVYMDFNEENMDKLGHGIYTPMDLSLLPPLHLIYAENPSDSGKVHSKVRQRWLDGDEFIVSSMREVANIAKEGKTALEEKDYSKLAALINRNFDLRRSMFGDEALGDLNIKMVETAREVGAASKFTGSGGAVVVFCPEGDSQAKLLEDECHKAGFVIQPVQLVPSMLNEIDLKTLQNGRD</sequence>
<accession>A0AAN9I3C8</accession>
<proteinExistence type="predicted"/>
<gene>
    <name evidence="5" type="ORF">RIF29_18610</name>
</gene>
<dbReference type="EMBL" id="JAYWIO010000004">
    <property type="protein sequence ID" value="KAK7265973.1"/>
    <property type="molecule type" value="Genomic_DNA"/>
</dbReference>
<evidence type="ECO:0000259" key="4">
    <source>
        <dbReference type="Pfam" id="PF08544"/>
    </source>
</evidence>
<dbReference type="Pfam" id="PF00288">
    <property type="entry name" value="GHMP_kinases_N"/>
    <property type="match status" value="1"/>
</dbReference>
<keyword evidence="1" id="KW-0547">Nucleotide-binding</keyword>
<dbReference type="InterPro" id="IPR014721">
    <property type="entry name" value="Ribsml_uS5_D2-typ_fold_subgr"/>
</dbReference>
<dbReference type="SUPFAM" id="SSF54211">
    <property type="entry name" value="Ribosomal protein S5 domain 2-like"/>
    <property type="match status" value="1"/>
</dbReference>
<dbReference type="InterPro" id="IPR036554">
    <property type="entry name" value="GHMP_kinase_C_sf"/>
</dbReference>
<dbReference type="Proteomes" id="UP001372338">
    <property type="component" value="Unassembled WGS sequence"/>
</dbReference>
<feature type="domain" description="GHMP kinase N-terminal" evidence="3">
    <location>
        <begin position="105"/>
        <end position="186"/>
    </location>
</feature>
<dbReference type="InterPro" id="IPR020568">
    <property type="entry name" value="Ribosomal_Su5_D2-typ_SF"/>
</dbReference>
<evidence type="ECO:0000313" key="6">
    <source>
        <dbReference type="Proteomes" id="UP001372338"/>
    </source>
</evidence>
<dbReference type="Gene3D" id="3.30.230.10">
    <property type="match status" value="1"/>
</dbReference>
<keyword evidence="6" id="KW-1185">Reference proteome</keyword>
<evidence type="ECO:0000256" key="2">
    <source>
        <dbReference type="ARBA" id="ARBA00022840"/>
    </source>
</evidence>
<dbReference type="InterPro" id="IPR013750">
    <property type="entry name" value="GHMP_kinase_C_dom"/>
</dbReference>
<dbReference type="InterPro" id="IPR006204">
    <property type="entry name" value="GHMP_kinase_N_dom"/>
</dbReference>
<reference evidence="5 6" key="1">
    <citation type="submission" date="2024-01" db="EMBL/GenBank/DDBJ databases">
        <title>The genomes of 5 underutilized Papilionoideae crops provide insights into root nodulation and disease resistanc.</title>
        <authorList>
            <person name="Yuan L."/>
        </authorList>
    </citation>
    <scope>NUCLEOTIDE SEQUENCE [LARGE SCALE GENOMIC DNA]</scope>
    <source>
        <strain evidence="5">ZHUSHIDOU_FW_LH</strain>
        <tissue evidence="5">Leaf</tissue>
    </source>
</reference>
<dbReference type="InterPro" id="IPR053034">
    <property type="entry name" value="Glucuronokinase-like"/>
</dbReference>
<dbReference type="Gene3D" id="3.30.70.890">
    <property type="entry name" value="GHMP kinase, C-terminal domain"/>
    <property type="match status" value="1"/>
</dbReference>
<dbReference type="PANTHER" id="PTHR38710:SF1">
    <property type="entry name" value="WITH PUTATIVE URIDYL PYROPHOSPHORYLASE-RELATED"/>
    <property type="match status" value="1"/>
</dbReference>
<evidence type="ECO:0000313" key="5">
    <source>
        <dbReference type="EMBL" id="KAK7265973.1"/>
    </source>
</evidence>
<keyword evidence="2" id="KW-0067">ATP-binding</keyword>
<dbReference type="PANTHER" id="PTHR38710">
    <property type="entry name" value="WITH PUTATIVE URIDYL PYROPHOSPHORYLASE-RELATED"/>
    <property type="match status" value="1"/>
</dbReference>
<protein>
    <submittedName>
        <fullName evidence="5">Uncharacterized protein</fullName>
    </submittedName>
</protein>
<organism evidence="5 6">
    <name type="scientific">Crotalaria pallida</name>
    <name type="common">Smooth rattlebox</name>
    <name type="synonym">Crotalaria striata</name>
    <dbReference type="NCBI Taxonomy" id="3830"/>
    <lineage>
        <taxon>Eukaryota</taxon>
        <taxon>Viridiplantae</taxon>
        <taxon>Streptophyta</taxon>
        <taxon>Embryophyta</taxon>
        <taxon>Tracheophyta</taxon>
        <taxon>Spermatophyta</taxon>
        <taxon>Magnoliopsida</taxon>
        <taxon>eudicotyledons</taxon>
        <taxon>Gunneridae</taxon>
        <taxon>Pentapetalae</taxon>
        <taxon>rosids</taxon>
        <taxon>fabids</taxon>
        <taxon>Fabales</taxon>
        <taxon>Fabaceae</taxon>
        <taxon>Papilionoideae</taxon>
        <taxon>50 kb inversion clade</taxon>
        <taxon>genistoids sensu lato</taxon>
        <taxon>core genistoids</taxon>
        <taxon>Crotalarieae</taxon>
        <taxon>Crotalaria</taxon>
    </lineage>
</organism>